<dbReference type="Proteomes" id="UP001141552">
    <property type="component" value="Unassembled WGS sequence"/>
</dbReference>
<keyword evidence="1" id="KW-0472">Membrane</keyword>
<dbReference type="AlphaFoldDB" id="A0A9Q0F4P7"/>
<dbReference type="PANTHER" id="PTHR36743">
    <property type="entry name" value="OS04G0495300 PROTEIN"/>
    <property type="match status" value="1"/>
</dbReference>
<feature type="transmembrane region" description="Helical" evidence="1">
    <location>
        <begin position="154"/>
        <end position="174"/>
    </location>
</feature>
<name>A0A9Q0F4P7_9ROSI</name>
<reference evidence="2" key="2">
    <citation type="journal article" date="2023" name="Plants (Basel)">
        <title>Annotation of the Turnera subulata (Passifloraceae) Draft Genome Reveals the S-Locus Evolved after the Divergence of Turneroideae from Passifloroideae in a Stepwise Manner.</title>
        <authorList>
            <person name="Henning P.M."/>
            <person name="Roalson E.H."/>
            <person name="Mir W."/>
            <person name="McCubbin A.G."/>
            <person name="Shore J.S."/>
        </authorList>
    </citation>
    <scope>NUCLEOTIDE SEQUENCE</scope>
    <source>
        <strain evidence="2">F60SS</strain>
    </source>
</reference>
<dbReference type="OrthoDB" id="1885878at2759"/>
<organism evidence="2 3">
    <name type="scientific">Turnera subulata</name>
    <dbReference type="NCBI Taxonomy" id="218843"/>
    <lineage>
        <taxon>Eukaryota</taxon>
        <taxon>Viridiplantae</taxon>
        <taxon>Streptophyta</taxon>
        <taxon>Embryophyta</taxon>
        <taxon>Tracheophyta</taxon>
        <taxon>Spermatophyta</taxon>
        <taxon>Magnoliopsida</taxon>
        <taxon>eudicotyledons</taxon>
        <taxon>Gunneridae</taxon>
        <taxon>Pentapetalae</taxon>
        <taxon>rosids</taxon>
        <taxon>fabids</taxon>
        <taxon>Malpighiales</taxon>
        <taxon>Passifloraceae</taxon>
        <taxon>Turnera</taxon>
    </lineage>
</organism>
<keyword evidence="1" id="KW-1133">Transmembrane helix</keyword>
<evidence type="ECO:0000256" key="1">
    <source>
        <dbReference type="SAM" id="Phobius"/>
    </source>
</evidence>
<keyword evidence="3" id="KW-1185">Reference proteome</keyword>
<dbReference type="PANTHER" id="PTHR36743:SF1">
    <property type="entry name" value="OS04G0495300 PROTEIN"/>
    <property type="match status" value="1"/>
</dbReference>
<proteinExistence type="predicted"/>
<keyword evidence="1" id="KW-0812">Transmembrane</keyword>
<comment type="caution">
    <text evidence="2">The sequence shown here is derived from an EMBL/GenBank/DDBJ whole genome shotgun (WGS) entry which is preliminary data.</text>
</comment>
<reference evidence="2" key="1">
    <citation type="submission" date="2022-02" db="EMBL/GenBank/DDBJ databases">
        <authorList>
            <person name="Henning P.M."/>
            <person name="McCubbin A.G."/>
            <person name="Shore J.S."/>
        </authorList>
    </citation>
    <scope>NUCLEOTIDE SEQUENCE</scope>
    <source>
        <strain evidence="2">F60SS</strain>
        <tissue evidence="2">Leaves</tissue>
    </source>
</reference>
<protein>
    <submittedName>
        <fullName evidence="2">Uncharacterized protein</fullName>
    </submittedName>
</protein>
<accession>A0A9Q0F4P7</accession>
<evidence type="ECO:0000313" key="2">
    <source>
        <dbReference type="EMBL" id="KAJ4824913.1"/>
    </source>
</evidence>
<gene>
    <name evidence="2" type="ORF">Tsubulata_047093</name>
</gene>
<sequence>MGLSASKRVKTSLANSSEFGSACDSAYTHCLSLTQHAFPGVLPHQLPTASDHIHATLTSAGKRPLILRWVPSPPARAQIDSAFRVVTAHQRPKEKEKDEEEELVLGPAQFKEWAVVLFAEAAVGNAGKAVLARAPLGAAGIVGVGAVARAGTGLIGAAIGVYALGVATSVYLSLSG</sequence>
<feature type="transmembrane region" description="Helical" evidence="1">
    <location>
        <begin position="130"/>
        <end position="148"/>
    </location>
</feature>
<dbReference type="EMBL" id="JAKUCV010007067">
    <property type="protein sequence ID" value="KAJ4824913.1"/>
    <property type="molecule type" value="Genomic_DNA"/>
</dbReference>
<evidence type="ECO:0000313" key="3">
    <source>
        <dbReference type="Proteomes" id="UP001141552"/>
    </source>
</evidence>